<keyword evidence="4" id="KW-1185">Reference proteome</keyword>
<gene>
    <name evidence="3" type="ORF">KRR39_18835</name>
</gene>
<keyword evidence="2" id="KW-0472">Membrane</keyword>
<evidence type="ECO:0000256" key="1">
    <source>
        <dbReference type="SAM" id="MobiDB-lite"/>
    </source>
</evidence>
<sequence>MPDAPTDDGDERSSDTSKLELPSLKLPGFGRRRARSRSTTGDEVQPRDGGPAAPAQPVAPPVAQPLTRPVTPPVAPAERAAEPAETAPFVVRAPEPAQPSAEPDESWLEDTAVAPEHGAGPGPAPEAPGHRTARRRPRLPPPAGGVAALVTGALVGLAGALLTYLSLRGCEAVRGTESCGGPGLLLLVVILGLMVLLGSVVLAALRVSEPRGTSLLAVGVLAVVVLLVPQEALFSAWTFLAVPVMGAAAYALARWVTHLHVETPPERGPAHDVR</sequence>
<evidence type="ECO:0000256" key="2">
    <source>
        <dbReference type="SAM" id="Phobius"/>
    </source>
</evidence>
<feature type="compositionally biased region" description="Acidic residues" evidence="1">
    <location>
        <begin position="1"/>
        <end position="10"/>
    </location>
</feature>
<evidence type="ECO:0000313" key="3">
    <source>
        <dbReference type="EMBL" id="QWZ07476.1"/>
    </source>
</evidence>
<dbReference type="KEGG" id="nps:KRR39_18835"/>
<feature type="transmembrane region" description="Helical" evidence="2">
    <location>
        <begin position="212"/>
        <end position="228"/>
    </location>
</feature>
<proteinExistence type="predicted"/>
<accession>A0A975XZI6</accession>
<dbReference type="EMBL" id="CP077062">
    <property type="protein sequence ID" value="QWZ07476.1"/>
    <property type="molecule type" value="Genomic_DNA"/>
</dbReference>
<feature type="transmembrane region" description="Helical" evidence="2">
    <location>
        <begin position="143"/>
        <end position="164"/>
    </location>
</feature>
<reference evidence="3" key="1">
    <citation type="submission" date="2021-06" db="EMBL/GenBank/DDBJ databases">
        <title>Complete genome sequence of Nocardioides sp. G188.</title>
        <authorList>
            <person name="Im W.-T."/>
        </authorList>
    </citation>
    <scope>NUCLEOTIDE SEQUENCE</scope>
    <source>
        <strain evidence="3">G188</strain>
    </source>
</reference>
<dbReference type="AlphaFoldDB" id="A0A975XZI6"/>
<evidence type="ECO:0000313" key="4">
    <source>
        <dbReference type="Proteomes" id="UP000683575"/>
    </source>
</evidence>
<keyword evidence="2" id="KW-1133">Transmembrane helix</keyword>
<keyword evidence="2" id="KW-0812">Transmembrane</keyword>
<protein>
    <submittedName>
        <fullName evidence="3">Uncharacterized protein</fullName>
    </submittedName>
</protein>
<feature type="region of interest" description="Disordered" evidence="1">
    <location>
        <begin position="113"/>
        <end position="142"/>
    </location>
</feature>
<feature type="region of interest" description="Disordered" evidence="1">
    <location>
        <begin position="1"/>
        <end position="84"/>
    </location>
</feature>
<name>A0A975XZI6_9ACTN</name>
<dbReference type="Proteomes" id="UP000683575">
    <property type="component" value="Chromosome"/>
</dbReference>
<feature type="transmembrane region" description="Helical" evidence="2">
    <location>
        <begin position="234"/>
        <end position="253"/>
    </location>
</feature>
<feature type="transmembrane region" description="Helical" evidence="2">
    <location>
        <begin position="184"/>
        <end position="205"/>
    </location>
</feature>
<organism evidence="3 4">
    <name type="scientific">Nocardioides panacis</name>
    <dbReference type="NCBI Taxonomy" id="2849501"/>
    <lineage>
        <taxon>Bacteria</taxon>
        <taxon>Bacillati</taxon>
        <taxon>Actinomycetota</taxon>
        <taxon>Actinomycetes</taxon>
        <taxon>Propionibacteriales</taxon>
        <taxon>Nocardioidaceae</taxon>
        <taxon>Nocardioides</taxon>
    </lineage>
</organism>
<dbReference type="RefSeq" id="WP_216938987.1">
    <property type="nucleotide sequence ID" value="NZ_CP077062.1"/>
</dbReference>